<evidence type="ECO:0000313" key="2">
    <source>
        <dbReference type="Proteomes" id="UP000004994"/>
    </source>
</evidence>
<dbReference type="Proteomes" id="UP000004994">
    <property type="component" value="Chromosome 10"/>
</dbReference>
<dbReference type="HOGENOM" id="CLU_1809561_0_0_1"/>
<dbReference type="EnsemblPlants" id="Solyc10g062230.1.1">
    <property type="protein sequence ID" value="Solyc10g062230.1.1"/>
    <property type="gene ID" value="Solyc10g062230.1"/>
</dbReference>
<dbReference type="InParanoid" id="K4D1L3"/>
<accession>K4D1L3</accession>
<evidence type="ECO:0000313" key="1">
    <source>
        <dbReference type="EnsemblPlants" id="Solyc10g062230.1.1"/>
    </source>
</evidence>
<dbReference type="AlphaFoldDB" id="K4D1L3"/>
<sequence>MNPLGFRPAPVEILDDEKINIEPTTPISTLINVIKCSISDLSFSKDELRKAEEQIRMSLLSFINTVAKLIEILEATFIKHFVNGNQIKGMKFLRRQAKRDTHRVGFFMDKNTFLLVSSSSSSIIGDQMYCITFFETSRLISLA</sequence>
<dbReference type="Gramene" id="Solyc10g062230.1.1">
    <property type="protein sequence ID" value="Solyc10g062230.1.1"/>
    <property type="gene ID" value="Solyc10g062230.1"/>
</dbReference>
<name>K4D1L3_SOLLC</name>
<dbReference type="PaxDb" id="4081-Solyc10g062230.1.1"/>
<keyword evidence="2" id="KW-1185">Reference proteome</keyword>
<reference evidence="1" key="2">
    <citation type="submission" date="2015-06" db="UniProtKB">
        <authorList>
            <consortium name="EnsemblPlants"/>
        </authorList>
    </citation>
    <scope>IDENTIFICATION</scope>
    <source>
        <strain evidence="1">cv. Heinz 1706</strain>
    </source>
</reference>
<reference evidence="1" key="1">
    <citation type="journal article" date="2012" name="Nature">
        <title>The tomato genome sequence provides insights into fleshy fruit evolution.</title>
        <authorList>
            <consortium name="Tomato Genome Consortium"/>
        </authorList>
    </citation>
    <scope>NUCLEOTIDE SEQUENCE [LARGE SCALE GENOMIC DNA]</scope>
    <source>
        <strain evidence="1">cv. Heinz 1706</strain>
    </source>
</reference>
<proteinExistence type="predicted"/>
<protein>
    <submittedName>
        <fullName evidence="1">Uncharacterized protein</fullName>
    </submittedName>
</protein>
<organism evidence="1">
    <name type="scientific">Solanum lycopersicum</name>
    <name type="common">Tomato</name>
    <name type="synonym">Lycopersicon esculentum</name>
    <dbReference type="NCBI Taxonomy" id="4081"/>
    <lineage>
        <taxon>Eukaryota</taxon>
        <taxon>Viridiplantae</taxon>
        <taxon>Streptophyta</taxon>
        <taxon>Embryophyta</taxon>
        <taxon>Tracheophyta</taxon>
        <taxon>Spermatophyta</taxon>
        <taxon>Magnoliopsida</taxon>
        <taxon>eudicotyledons</taxon>
        <taxon>Gunneridae</taxon>
        <taxon>Pentapetalae</taxon>
        <taxon>asterids</taxon>
        <taxon>lamiids</taxon>
        <taxon>Solanales</taxon>
        <taxon>Solanaceae</taxon>
        <taxon>Solanoideae</taxon>
        <taxon>Solaneae</taxon>
        <taxon>Solanum</taxon>
        <taxon>Solanum subgen. Lycopersicon</taxon>
    </lineage>
</organism>
<dbReference type="eggNOG" id="KOG1162">
    <property type="taxonomic scope" value="Eukaryota"/>
</dbReference>
<dbReference type="PhylomeDB" id="K4D1L3"/>